<dbReference type="STRING" id="1798665.A2942_04235"/>
<dbReference type="GO" id="GO:0005886">
    <property type="term" value="C:plasma membrane"/>
    <property type="evidence" value="ECO:0007669"/>
    <property type="project" value="UniProtKB-SubCell"/>
</dbReference>
<evidence type="ECO:0000313" key="8">
    <source>
        <dbReference type="EMBL" id="OGZ11392.1"/>
    </source>
</evidence>
<dbReference type="GO" id="GO:0008932">
    <property type="term" value="F:lytic endotransglycosylase activity"/>
    <property type="evidence" value="ECO:0007669"/>
    <property type="project" value="UniProtKB-UniRule"/>
</dbReference>
<sequence length="334" mass="37275">MPPLESTETSAAHTPSRRARRSLWCFAVIVMLVAASIMGWKEISASPDDFPTQKIIAIPSGSSLEQIALLLEDEHVIRSRLAFIALVQYRGAQSRIIAGDYFFAAPHDLYGVAQRLISGTRGIENIRITIPEGTSASGIGKILKKNHSEFNEAQFVALATPNEGYLFPDTYFFYSTATSGPIIETLRANFRKKTAALYNEALASKRNWEQVIIMASILEEEAGTPDDRRIVSGILWKRLEKQMPLQVDAPFAYAIGKNSATLSIDDLKIDSPYNTYRNKGLPPTPITNPGLDAIDAALHPKATPYFYYLSDKNGVMHYAKTFDEHKLNKERYLR</sequence>
<evidence type="ECO:0000256" key="2">
    <source>
        <dbReference type="ARBA" id="ARBA00022692"/>
    </source>
</evidence>
<dbReference type="Pfam" id="PF02618">
    <property type="entry name" value="YceG"/>
    <property type="match status" value="1"/>
</dbReference>
<keyword evidence="3 7" id="KW-1133">Transmembrane helix</keyword>
<proteinExistence type="inferred from homology"/>
<feature type="transmembrane region" description="Helical" evidence="7">
    <location>
        <begin position="23"/>
        <end position="40"/>
    </location>
</feature>
<dbReference type="HAMAP" id="MF_02065">
    <property type="entry name" value="MltG"/>
    <property type="match status" value="1"/>
</dbReference>
<dbReference type="Proteomes" id="UP000178534">
    <property type="component" value="Unassembled WGS sequence"/>
</dbReference>
<comment type="function">
    <text evidence="7">Functions as a peptidoglycan terminase that cleaves nascent peptidoglycan strands endolytically to terminate their elongation.</text>
</comment>
<protein>
    <recommendedName>
        <fullName evidence="7">Endolytic murein transglycosylase</fullName>
        <ecNumber evidence="7">4.2.2.29</ecNumber>
    </recommendedName>
    <alternativeName>
        <fullName evidence="7">Peptidoglycan lytic transglycosylase</fullName>
    </alternativeName>
    <alternativeName>
        <fullName evidence="7">Peptidoglycan polymerization terminase</fullName>
    </alternativeName>
</protein>
<comment type="caution">
    <text evidence="8">The sequence shown here is derived from an EMBL/GenBank/DDBJ whole genome shotgun (WGS) entry which is preliminary data.</text>
</comment>
<organism evidence="8 9">
    <name type="scientific">Candidatus Lloydbacteria bacterium RIFCSPLOWO2_01_FULL_50_20</name>
    <dbReference type="NCBI Taxonomy" id="1798665"/>
    <lineage>
        <taxon>Bacteria</taxon>
        <taxon>Candidatus Lloydiibacteriota</taxon>
    </lineage>
</organism>
<dbReference type="Gene3D" id="3.30.1490.480">
    <property type="entry name" value="Endolytic murein transglycosylase"/>
    <property type="match status" value="2"/>
</dbReference>
<dbReference type="GO" id="GO:0009252">
    <property type="term" value="P:peptidoglycan biosynthetic process"/>
    <property type="evidence" value="ECO:0007669"/>
    <property type="project" value="UniProtKB-UniRule"/>
</dbReference>
<dbReference type="InterPro" id="IPR003770">
    <property type="entry name" value="MLTG-like"/>
</dbReference>
<keyword evidence="2 7" id="KW-0812">Transmembrane</keyword>
<reference evidence="8 9" key="1">
    <citation type="journal article" date="2016" name="Nat. Commun.">
        <title>Thousands of microbial genomes shed light on interconnected biogeochemical processes in an aquifer system.</title>
        <authorList>
            <person name="Anantharaman K."/>
            <person name="Brown C.T."/>
            <person name="Hug L.A."/>
            <person name="Sharon I."/>
            <person name="Castelle C.J."/>
            <person name="Probst A.J."/>
            <person name="Thomas B.C."/>
            <person name="Singh A."/>
            <person name="Wilkins M.J."/>
            <person name="Karaoz U."/>
            <person name="Brodie E.L."/>
            <person name="Williams K.H."/>
            <person name="Hubbard S.S."/>
            <person name="Banfield J.F."/>
        </authorList>
    </citation>
    <scope>NUCLEOTIDE SEQUENCE [LARGE SCALE GENOMIC DNA]</scope>
</reference>
<comment type="subcellular location">
    <subcellularLocation>
        <location evidence="7">Cell membrane</location>
        <topology evidence="7">Single-pass membrane protein</topology>
    </subcellularLocation>
</comment>
<evidence type="ECO:0000313" key="9">
    <source>
        <dbReference type="Proteomes" id="UP000178534"/>
    </source>
</evidence>
<evidence type="ECO:0000256" key="6">
    <source>
        <dbReference type="ARBA" id="ARBA00023316"/>
    </source>
</evidence>
<keyword evidence="5 7" id="KW-0456">Lyase</keyword>
<keyword evidence="6 7" id="KW-0961">Cell wall biogenesis/degradation</keyword>
<evidence type="ECO:0000256" key="1">
    <source>
        <dbReference type="ARBA" id="ARBA00022475"/>
    </source>
</evidence>
<name>A0A1G2DD60_9BACT</name>
<feature type="site" description="Important for catalytic activity" evidence="7">
    <location>
        <position position="221"/>
    </location>
</feature>
<evidence type="ECO:0000256" key="3">
    <source>
        <dbReference type="ARBA" id="ARBA00022989"/>
    </source>
</evidence>
<dbReference type="PANTHER" id="PTHR30518">
    <property type="entry name" value="ENDOLYTIC MUREIN TRANSGLYCOSYLASE"/>
    <property type="match status" value="1"/>
</dbReference>
<keyword evidence="4 7" id="KW-0472">Membrane</keyword>
<evidence type="ECO:0000256" key="4">
    <source>
        <dbReference type="ARBA" id="ARBA00023136"/>
    </source>
</evidence>
<dbReference type="AlphaFoldDB" id="A0A1G2DD60"/>
<dbReference type="EC" id="4.2.2.29" evidence="7"/>
<evidence type="ECO:0000256" key="5">
    <source>
        <dbReference type="ARBA" id="ARBA00023239"/>
    </source>
</evidence>
<comment type="similarity">
    <text evidence="7">Belongs to the transglycosylase MltG family.</text>
</comment>
<keyword evidence="1 7" id="KW-1003">Cell membrane</keyword>
<dbReference type="GO" id="GO:0071555">
    <property type="term" value="P:cell wall organization"/>
    <property type="evidence" value="ECO:0007669"/>
    <property type="project" value="UniProtKB-KW"/>
</dbReference>
<dbReference type="PANTHER" id="PTHR30518:SF2">
    <property type="entry name" value="ENDOLYTIC MUREIN TRANSGLYCOSYLASE"/>
    <property type="match status" value="1"/>
</dbReference>
<gene>
    <name evidence="7" type="primary">mltG</name>
    <name evidence="8" type="ORF">A2942_04235</name>
</gene>
<comment type="catalytic activity">
    <reaction evidence="7">
        <text>a peptidoglycan chain = a peptidoglycan chain with N-acetyl-1,6-anhydromuramyl-[peptide] at the reducing end + a peptidoglycan chain with N-acetylglucosamine at the non-reducing end.</text>
        <dbReference type="EC" id="4.2.2.29"/>
    </reaction>
</comment>
<accession>A0A1G2DD60</accession>
<evidence type="ECO:0000256" key="7">
    <source>
        <dbReference type="HAMAP-Rule" id="MF_02065"/>
    </source>
</evidence>
<dbReference type="EMBL" id="MHLP01000038">
    <property type="protein sequence ID" value="OGZ11392.1"/>
    <property type="molecule type" value="Genomic_DNA"/>
</dbReference>
<dbReference type="CDD" id="cd08010">
    <property type="entry name" value="MltG_like"/>
    <property type="match status" value="1"/>
</dbReference>
<dbReference type="NCBIfam" id="TIGR00247">
    <property type="entry name" value="endolytic transglycosylase MltG"/>
    <property type="match status" value="1"/>
</dbReference>